<accession>A0ABT1NY57</accession>
<proteinExistence type="predicted"/>
<dbReference type="Gene3D" id="3.40.50.1820">
    <property type="entry name" value="alpha/beta hydrolase"/>
    <property type="match status" value="1"/>
</dbReference>
<sequence length="192" mass="21345">METQATVLIVPGLRDHVEEHWQTHLESRLQRVCSVPPLTENRLDCDARIENIQRQIERIRGDIILVAHSAGCLMVAHWAARYTREIKGALLAAPPDMQADWPPQYPTPDTLREQGWEPLPQQPLPFPSILAASTNDYLASFTAAERMAATWGSKLVNLGAVGHLNPASGYGPWPMADVFIEELDSCLTPCCL</sequence>
<dbReference type="EMBL" id="JACASI010000013">
    <property type="protein sequence ID" value="MCQ3828819.1"/>
    <property type="molecule type" value="Genomic_DNA"/>
</dbReference>
<organism evidence="1 2">
    <name type="scientific">Microbulbifer elongatus</name>
    <dbReference type="NCBI Taxonomy" id="86173"/>
    <lineage>
        <taxon>Bacteria</taxon>
        <taxon>Pseudomonadati</taxon>
        <taxon>Pseudomonadota</taxon>
        <taxon>Gammaproteobacteria</taxon>
        <taxon>Cellvibrionales</taxon>
        <taxon>Microbulbiferaceae</taxon>
        <taxon>Microbulbifer</taxon>
    </lineage>
</organism>
<dbReference type="Pfam" id="PF06821">
    <property type="entry name" value="Ser_hydrolase"/>
    <property type="match status" value="1"/>
</dbReference>
<dbReference type="RefSeq" id="WP_255873620.1">
    <property type="nucleotide sequence ID" value="NZ_JACASI010000013.1"/>
</dbReference>
<keyword evidence="1" id="KW-0378">Hydrolase</keyword>
<name>A0ABT1NY57_9GAMM</name>
<keyword evidence="2" id="KW-1185">Reference proteome</keyword>
<gene>
    <name evidence="1" type="ORF">HXX02_05140</name>
</gene>
<comment type="caution">
    <text evidence="1">The sequence shown here is derived from an EMBL/GenBank/DDBJ whole genome shotgun (WGS) entry which is preliminary data.</text>
</comment>
<dbReference type="InterPro" id="IPR029058">
    <property type="entry name" value="AB_hydrolase_fold"/>
</dbReference>
<protein>
    <submittedName>
        <fullName evidence="1">Alpha/beta fold hydrolase</fullName>
    </submittedName>
</protein>
<dbReference type="GO" id="GO:0016787">
    <property type="term" value="F:hydrolase activity"/>
    <property type="evidence" value="ECO:0007669"/>
    <property type="project" value="UniProtKB-KW"/>
</dbReference>
<evidence type="ECO:0000313" key="2">
    <source>
        <dbReference type="Proteomes" id="UP001205566"/>
    </source>
</evidence>
<dbReference type="SUPFAM" id="SSF53474">
    <property type="entry name" value="alpha/beta-Hydrolases"/>
    <property type="match status" value="1"/>
</dbReference>
<dbReference type="Proteomes" id="UP001205566">
    <property type="component" value="Unassembled WGS sequence"/>
</dbReference>
<reference evidence="1" key="1">
    <citation type="thesis" date="2020" institute="Technische Universitat Dresden" country="Dresden, Germany">
        <title>The Agarolytic System of Microbulbifer elongatus PORT2, Isolated from Batu Karas, Pangandaran West Java Indonesia.</title>
        <authorList>
            <person name="Anggraeni S.R."/>
        </authorList>
    </citation>
    <scope>NUCLEOTIDE SEQUENCE</scope>
    <source>
        <strain evidence="1">PORT2</strain>
    </source>
</reference>
<dbReference type="InterPro" id="IPR010662">
    <property type="entry name" value="RBBP9/YdeN"/>
</dbReference>
<evidence type="ECO:0000313" key="1">
    <source>
        <dbReference type="EMBL" id="MCQ3828819.1"/>
    </source>
</evidence>